<reference evidence="7" key="1">
    <citation type="journal article" date="2016" name="Insect Biochem. Mol. Biol.">
        <title>Multifaceted biological insights from a draft genome sequence of the tobacco hornworm moth, Manduca sexta.</title>
        <authorList>
            <person name="Kanost M.R."/>
            <person name="Arrese E.L."/>
            <person name="Cao X."/>
            <person name="Chen Y.R."/>
            <person name="Chellapilla S."/>
            <person name="Goldsmith M.R."/>
            <person name="Grosse-Wilde E."/>
            <person name="Heckel D.G."/>
            <person name="Herndon N."/>
            <person name="Jiang H."/>
            <person name="Papanicolaou A."/>
            <person name="Qu J."/>
            <person name="Soulages J.L."/>
            <person name="Vogel H."/>
            <person name="Walters J."/>
            <person name="Waterhouse R.M."/>
            <person name="Ahn S.J."/>
            <person name="Almeida F.C."/>
            <person name="An C."/>
            <person name="Aqrawi P."/>
            <person name="Bretschneider A."/>
            <person name="Bryant W.B."/>
            <person name="Bucks S."/>
            <person name="Chao H."/>
            <person name="Chevignon G."/>
            <person name="Christen J.M."/>
            <person name="Clarke D.F."/>
            <person name="Dittmer N.T."/>
            <person name="Ferguson L.C.F."/>
            <person name="Garavelou S."/>
            <person name="Gordon K.H.J."/>
            <person name="Gunaratna R.T."/>
            <person name="Han Y."/>
            <person name="Hauser F."/>
            <person name="He Y."/>
            <person name="Heidel-Fischer H."/>
            <person name="Hirsh A."/>
            <person name="Hu Y."/>
            <person name="Jiang H."/>
            <person name="Kalra D."/>
            <person name="Klinner C."/>
            <person name="Konig C."/>
            <person name="Kovar C."/>
            <person name="Kroll A.R."/>
            <person name="Kuwar S.S."/>
            <person name="Lee S.L."/>
            <person name="Lehman R."/>
            <person name="Li K."/>
            <person name="Li Z."/>
            <person name="Liang H."/>
            <person name="Lovelace S."/>
            <person name="Lu Z."/>
            <person name="Mansfield J.H."/>
            <person name="McCulloch K.J."/>
            <person name="Mathew T."/>
            <person name="Morton B."/>
            <person name="Muzny D.M."/>
            <person name="Neunemann D."/>
            <person name="Ongeri F."/>
            <person name="Pauchet Y."/>
            <person name="Pu L.L."/>
            <person name="Pyrousis I."/>
            <person name="Rao X.J."/>
            <person name="Redding A."/>
            <person name="Roesel C."/>
            <person name="Sanchez-Gracia A."/>
            <person name="Schaack S."/>
            <person name="Shukla A."/>
            <person name="Tetreau G."/>
            <person name="Wang Y."/>
            <person name="Xiong G.H."/>
            <person name="Traut W."/>
            <person name="Walsh T.K."/>
            <person name="Worley K.C."/>
            <person name="Wu D."/>
            <person name="Wu W."/>
            <person name="Wu Y.Q."/>
            <person name="Zhang X."/>
            <person name="Zou Z."/>
            <person name="Zucker H."/>
            <person name="Briscoe A.D."/>
            <person name="Burmester T."/>
            <person name="Clem R.J."/>
            <person name="Feyereisen R."/>
            <person name="Grimmelikhuijzen C.J.P."/>
            <person name="Hamodrakas S.J."/>
            <person name="Hansson B.S."/>
            <person name="Huguet E."/>
            <person name="Jermiin L.S."/>
            <person name="Lan Q."/>
            <person name="Lehman H.K."/>
            <person name="Lorenzen M."/>
            <person name="Merzendorfer H."/>
            <person name="Michalopoulos I."/>
            <person name="Morton D.B."/>
            <person name="Muthukrishnan S."/>
            <person name="Oakeshott J.G."/>
            <person name="Palmer W."/>
            <person name="Park Y."/>
            <person name="Passarelli A.L."/>
            <person name="Rozas J."/>
            <person name="Schwartz L.M."/>
            <person name="Smith W."/>
            <person name="Southgate A."/>
            <person name="Vilcinskas A."/>
            <person name="Vogt R."/>
            <person name="Wang P."/>
            <person name="Werren J."/>
            <person name="Yu X.Q."/>
            <person name="Zhou J.J."/>
            <person name="Brown S.J."/>
            <person name="Scherer S.E."/>
            <person name="Richards S."/>
            <person name="Blissard G.W."/>
        </authorList>
    </citation>
    <scope>NUCLEOTIDE SEQUENCE</scope>
</reference>
<evidence type="ECO:0008006" key="9">
    <source>
        <dbReference type="Google" id="ProtNLM"/>
    </source>
</evidence>
<keyword evidence="5" id="KW-0175">Coiled coil</keyword>
<dbReference type="GO" id="GO:0005813">
    <property type="term" value="C:centrosome"/>
    <property type="evidence" value="ECO:0007669"/>
    <property type="project" value="UniProtKB-SubCell"/>
</dbReference>
<dbReference type="AlphaFoldDB" id="A0A921ZSD3"/>
<evidence type="ECO:0000256" key="3">
    <source>
        <dbReference type="ARBA" id="ARBA00022553"/>
    </source>
</evidence>
<feature type="region of interest" description="Disordered" evidence="6">
    <location>
        <begin position="510"/>
        <end position="529"/>
    </location>
</feature>
<feature type="compositionally biased region" description="Pro residues" evidence="6">
    <location>
        <begin position="745"/>
        <end position="754"/>
    </location>
</feature>
<comment type="subcellular location">
    <subcellularLocation>
        <location evidence="1">Cytoplasm</location>
        <location evidence="1">Cytoskeleton</location>
        <location evidence="1">Microtubule organizing center</location>
        <location evidence="1">Centrosome</location>
    </subcellularLocation>
</comment>
<dbReference type="Proteomes" id="UP000791440">
    <property type="component" value="Unassembled WGS sequence"/>
</dbReference>
<organism evidence="7 8">
    <name type="scientific">Manduca sexta</name>
    <name type="common">Tobacco hawkmoth</name>
    <name type="synonym">Tobacco hornworm</name>
    <dbReference type="NCBI Taxonomy" id="7130"/>
    <lineage>
        <taxon>Eukaryota</taxon>
        <taxon>Metazoa</taxon>
        <taxon>Ecdysozoa</taxon>
        <taxon>Arthropoda</taxon>
        <taxon>Hexapoda</taxon>
        <taxon>Insecta</taxon>
        <taxon>Pterygota</taxon>
        <taxon>Neoptera</taxon>
        <taxon>Endopterygota</taxon>
        <taxon>Lepidoptera</taxon>
        <taxon>Glossata</taxon>
        <taxon>Ditrysia</taxon>
        <taxon>Bombycoidea</taxon>
        <taxon>Sphingidae</taxon>
        <taxon>Sphinginae</taxon>
        <taxon>Sphingini</taxon>
        <taxon>Manduca</taxon>
    </lineage>
</organism>
<feature type="coiled-coil region" evidence="5">
    <location>
        <begin position="332"/>
        <end position="359"/>
    </location>
</feature>
<feature type="region of interest" description="Disordered" evidence="6">
    <location>
        <begin position="600"/>
        <end position="619"/>
    </location>
</feature>
<feature type="compositionally biased region" description="Basic and acidic residues" evidence="6">
    <location>
        <begin position="714"/>
        <end position="742"/>
    </location>
</feature>
<keyword evidence="2" id="KW-0963">Cytoplasm</keyword>
<sequence length="754" mass="82684">MDGATMNHYEKQLYTVFKTFDVDNAEALDRSAVHALCNSLQLEDRGAALVDTLFERRADRVTFTQFRNGLLAVLGADPVAPRAAPPAQQPPDPPPSDEDSSGCEVAPQIVFGSKKYGRRSRPQRSSEASPGPRAASASRLDTDDHPQRNRNGFGRSASAMEARDVDREAGTAPSEPPALDPARRIDRDQALALCRGLSMDGVDGLVDRIFEEASSSDTTVGEFFGQLNSALATTIEAARDGTVGGDVEDDENGSGAPAELVAEAWERAGVPRGRALLHELGFDDTTLRPAELERALDDELLALPAAAPERALLLLAALEVARLRACLARRRADAATAERDKLRADVAEANARARLLAQEVDESHARLETELKASLRRAELRHAEATRAAAAEAAAERERAAAVAARLDTELARRLEIETRLKGEANELRNRLEEMEGRAQATEERLAVVERERARLATEARAARREGEGAEEGARRTGGELTARLSELQLENKLLRDRNDELCAALEASERRAGTAGGGEGSPGRAAGDLSAELGSLLAPHRAEECDSSPVSLDQKVLGHVEAVTKLREMLDEVQRLPASACDACAALRERMQHLSDALIVPDPPADTEDDAEQRHRQEKQRLETLVKELETSLEQMKSEYDRCEEYWSNKLEEERSIYSEEQRAGDERLADLVSKIHEYERQFAGAAALPTIDERHSLEAQVTDLEEEFSQYKRMKEAELAERDRELERLRDRLDAADKRRAAAPPPAHAPAP</sequence>
<feature type="non-terminal residue" evidence="7">
    <location>
        <position position="754"/>
    </location>
</feature>
<keyword evidence="4" id="KW-0206">Cytoskeleton</keyword>
<dbReference type="PANTHER" id="PTHR18905:SF13">
    <property type="entry name" value="NON-CENTROSOMAL MICROTUBULE ARRAY"/>
    <property type="match status" value="1"/>
</dbReference>
<feature type="region of interest" description="Disordered" evidence="6">
    <location>
        <begin position="459"/>
        <end position="480"/>
    </location>
</feature>
<reference evidence="7" key="2">
    <citation type="submission" date="2020-12" db="EMBL/GenBank/DDBJ databases">
        <authorList>
            <person name="Kanost M."/>
        </authorList>
    </citation>
    <scope>NUCLEOTIDE SEQUENCE</scope>
</reference>
<accession>A0A921ZSD3</accession>
<gene>
    <name evidence="7" type="ORF">O3G_MSEX013647</name>
</gene>
<protein>
    <recommendedName>
        <fullName evidence="9">Blastoderm-specific protein 25D</fullName>
    </recommendedName>
</protein>
<evidence type="ECO:0000256" key="6">
    <source>
        <dbReference type="SAM" id="MobiDB-lite"/>
    </source>
</evidence>
<dbReference type="PANTHER" id="PTHR18905">
    <property type="entry name" value="NINEIN"/>
    <property type="match status" value="1"/>
</dbReference>
<feature type="region of interest" description="Disordered" evidence="6">
    <location>
        <begin position="80"/>
        <end position="184"/>
    </location>
</feature>
<evidence type="ECO:0000256" key="5">
    <source>
        <dbReference type="SAM" id="Coils"/>
    </source>
</evidence>
<feature type="compositionally biased region" description="Basic and acidic residues" evidence="6">
    <location>
        <begin position="459"/>
        <end position="478"/>
    </location>
</feature>
<evidence type="ECO:0000256" key="4">
    <source>
        <dbReference type="ARBA" id="ARBA00023212"/>
    </source>
</evidence>
<evidence type="ECO:0000313" key="8">
    <source>
        <dbReference type="Proteomes" id="UP000791440"/>
    </source>
</evidence>
<dbReference type="EMBL" id="JH668930">
    <property type="protein sequence ID" value="KAG6463066.1"/>
    <property type="molecule type" value="Genomic_DNA"/>
</dbReference>
<evidence type="ECO:0000256" key="2">
    <source>
        <dbReference type="ARBA" id="ARBA00022490"/>
    </source>
</evidence>
<evidence type="ECO:0000313" key="7">
    <source>
        <dbReference type="EMBL" id="KAG6463066.1"/>
    </source>
</evidence>
<evidence type="ECO:0000256" key="1">
    <source>
        <dbReference type="ARBA" id="ARBA00004300"/>
    </source>
</evidence>
<dbReference type="GO" id="GO:0034454">
    <property type="term" value="P:microtubule anchoring at centrosome"/>
    <property type="evidence" value="ECO:0007669"/>
    <property type="project" value="TreeGrafter"/>
</dbReference>
<keyword evidence="3" id="KW-0597">Phosphoprotein</keyword>
<comment type="caution">
    <text evidence="7">The sequence shown here is derived from an EMBL/GenBank/DDBJ whole genome shotgun (WGS) entry which is preliminary data.</text>
</comment>
<feature type="region of interest" description="Disordered" evidence="6">
    <location>
        <begin position="714"/>
        <end position="754"/>
    </location>
</feature>
<name>A0A921ZSD3_MANSE</name>
<keyword evidence="8" id="KW-1185">Reference proteome</keyword>
<feature type="compositionally biased region" description="Pro residues" evidence="6">
    <location>
        <begin position="83"/>
        <end position="94"/>
    </location>
</feature>
<feature type="compositionally biased region" description="Low complexity" evidence="6">
    <location>
        <begin position="125"/>
        <end position="139"/>
    </location>
</feature>
<proteinExistence type="predicted"/>